<reference evidence="1" key="1">
    <citation type="submission" date="2020-10" db="EMBL/GenBank/DDBJ databases">
        <authorList>
            <person name="Abbas A."/>
            <person name="Razzaq R."/>
            <person name="Waqas M."/>
            <person name="Abbas N."/>
            <person name="Nielsen T.K."/>
            <person name="Hansen L.H."/>
            <person name="Hussain S."/>
            <person name="Shahid M."/>
        </authorList>
    </citation>
    <scope>NUCLEOTIDE SEQUENCE</scope>
    <source>
        <strain evidence="1">S14</strain>
    </source>
</reference>
<keyword evidence="2" id="KW-1185">Reference proteome</keyword>
<dbReference type="RefSeq" id="WP_309390676.1">
    <property type="nucleotide sequence ID" value="NZ_JADBEO010000014.1"/>
</dbReference>
<protein>
    <submittedName>
        <fullName evidence="1">Uncharacterized protein</fullName>
    </submittedName>
</protein>
<comment type="caution">
    <text evidence="1">The sequence shown here is derived from an EMBL/GenBank/DDBJ whole genome shotgun (WGS) entry which is preliminary data.</text>
</comment>
<organism evidence="1 2">
    <name type="scientific">Chelatococcus sambhunathii</name>
    <dbReference type="NCBI Taxonomy" id="363953"/>
    <lineage>
        <taxon>Bacteria</taxon>
        <taxon>Pseudomonadati</taxon>
        <taxon>Pseudomonadota</taxon>
        <taxon>Alphaproteobacteria</taxon>
        <taxon>Hyphomicrobiales</taxon>
        <taxon>Chelatococcaceae</taxon>
        <taxon>Chelatococcus</taxon>
    </lineage>
</organism>
<evidence type="ECO:0000313" key="2">
    <source>
        <dbReference type="Proteomes" id="UP001181622"/>
    </source>
</evidence>
<evidence type="ECO:0000313" key="1">
    <source>
        <dbReference type="EMBL" id="MDR4306624.1"/>
    </source>
</evidence>
<proteinExistence type="predicted"/>
<name>A0ABU1DEV0_9HYPH</name>
<gene>
    <name evidence="1" type="ORF">IHQ68_08340</name>
</gene>
<accession>A0ABU1DEV0</accession>
<dbReference type="Proteomes" id="UP001181622">
    <property type="component" value="Unassembled WGS sequence"/>
</dbReference>
<dbReference type="EMBL" id="JADBEO010000014">
    <property type="protein sequence ID" value="MDR4306624.1"/>
    <property type="molecule type" value="Genomic_DNA"/>
</dbReference>
<sequence>MFVALVLAGLHCGLAGGEAAPIGGCAFDAQTQSFKGAAVAQATCLLRKVKPKGSGATVQPIPDWLKSNVDQPVTVDREKLKAYLSARQINAKDVGLSGAIGVAPKLRYFVIHDTSWPEIAQSAGFPANIDASSYSGNKLANWTGKIRQRVNAMVARDGASEVFQAWGATRPLPATKLEQTNLAGIGSRAVFVHVENVQPRLKPTNSFAWIAPDPGLSPAQEERLALAYVVASFAAGRWLVPAYHFNIDEGLPNGHDDPQGGDLASWVQKVENIASAAQ</sequence>